<keyword evidence="1" id="KW-0732">Signal</keyword>
<evidence type="ECO:0000313" key="3">
    <source>
        <dbReference type="Proteomes" id="UP000218067"/>
    </source>
</evidence>
<organism evidence="2 3">
    <name type="scientific">Mycobacterium ulcerans subsp. shinshuense</name>
    <dbReference type="NCBI Taxonomy" id="1124626"/>
    <lineage>
        <taxon>Bacteria</taxon>
        <taxon>Bacillati</taxon>
        <taxon>Actinomycetota</taxon>
        <taxon>Actinomycetes</taxon>
        <taxon>Mycobacteriales</taxon>
        <taxon>Mycobacteriaceae</taxon>
        <taxon>Mycobacterium</taxon>
        <taxon>Mycobacterium ulcerans group</taxon>
    </lineage>
</organism>
<dbReference type="AlphaFoldDB" id="A0A1B4Y7V5"/>
<sequence length="233" mass="23924">MGRALLLAAMLLAASPIGLSAPRAVAAPGCPPGGTPAPADVNERRVGDLDGDGRPDTLWVGDFQSGTGDTIRIVGITTAGGASTDVHIASASPIPLRALAIDAQENGSHQVIVSDGRAAHLYVYAACRLQAAVDSRGHPFLFDLQNLRGHGTGVGCSNMGDGRRLVGLQALPDPDNTGRWTVRRTEVDLDGTLATIGPSDTLTADSARDSIVTSAQTISCGNLTIDQDGVQEP</sequence>
<feature type="signal peptide" evidence="1">
    <location>
        <begin position="1"/>
        <end position="26"/>
    </location>
</feature>
<protein>
    <submittedName>
        <fullName evidence="2">Uncharacterized protein</fullName>
    </submittedName>
</protein>
<evidence type="ECO:0000313" key="2">
    <source>
        <dbReference type="EMBL" id="BAV43111.1"/>
    </source>
</evidence>
<dbReference type="RefSeq" id="WP_012392820.1">
    <property type="nucleotide sequence ID" value="NZ_AP017624.1"/>
</dbReference>
<evidence type="ECO:0000256" key="1">
    <source>
        <dbReference type="SAM" id="SignalP"/>
    </source>
</evidence>
<feature type="chain" id="PRO_5008572940" evidence="1">
    <location>
        <begin position="27"/>
        <end position="233"/>
    </location>
</feature>
<dbReference type="Proteomes" id="UP000218067">
    <property type="component" value="Chromosome"/>
</dbReference>
<dbReference type="GeneID" id="93438735"/>
<dbReference type="GeneID" id="34342490"/>
<accession>A0A1B4Y7V5</accession>
<name>A0A1B4Y7V5_MYCUL</name>
<gene>
    <name evidence="2" type="ORF">SHTP_4165</name>
</gene>
<reference evidence="2 3" key="1">
    <citation type="submission" date="2016-08" db="EMBL/GenBank/DDBJ databases">
        <title>Complete genome sequence of Mycobacterium shinshuense, a subspecies of M. ulcerans.</title>
        <authorList>
            <person name="Yoshida M."/>
            <person name="Ogura Y."/>
            <person name="Hayashi T."/>
            <person name="Hoshino Y."/>
        </authorList>
    </citation>
    <scope>NUCLEOTIDE SEQUENCE [LARGE SCALE GENOMIC DNA]</scope>
    <source>
        <strain evidence="3">ATCC 33728</strain>
    </source>
</reference>
<proteinExistence type="predicted"/>
<dbReference type="EMBL" id="AP017624">
    <property type="protein sequence ID" value="BAV43111.1"/>
    <property type="molecule type" value="Genomic_DNA"/>
</dbReference>